<gene>
    <name evidence="2" type="ORF">HMPREF3233_00393</name>
</gene>
<accession>A0A133S6S9</accession>
<evidence type="ECO:0000313" key="2">
    <source>
        <dbReference type="EMBL" id="KXA65392.1"/>
    </source>
</evidence>
<dbReference type="PATRIC" id="fig|39777.7.peg.383"/>
<feature type="transmembrane region" description="Helical" evidence="1">
    <location>
        <begin position="59"/>
        <end position="80"/>
    </location>
</feature>
<reference evidence="2 3" key="1">
    <citation type="submission" date="2016-01" db="EMBL/GenBank/DDBJ databases">
        <authorList>
            <person name="Oliw E.H."/>
        </authorList>
    </citation>
    <scope>NUCLEOTIDE SEQUENCE [LARGE SCALE GENOMIC DNA]</scope>
    <source>
        <strain evidence="2 3">CMW7756B</strain>
    </source>
</reference>
<dbReference type="Proteomes" id="UP000070226">
    <property type="component" value="Unassembled WGS sequence"/>
</dbReference>
<evidence type="ECO:0000313" key="3">
    <source>
        <dbReference type="Proteomes" id="UP000070226"/>
    </source>
</evidence>
<dbReference type="AlphaFoldDB" id="A0A133S6S9"/>
<keyword evidence="1" id="KW-0472">Membrane</keyword>
<keyword evidence="1" id="KW-1133">Transmembrane helix</keyword>
<evidence type="ECO:0000256" key="1">
    <source>
        <dbReference type="SAM" id="Phobius"/>
    </source>
</evidence>
<comment type="caution">
    <text evidence="2">The sequence shown here is derived from an EMBL/GenBank/DDBJ whole genome shotgun (WGS) entry which is preliminary data.</text>
</comment>
<sequence length="116" mass="13582">SFLYILRVSFTFYQLIKSYRNKWKDAFLIISILLIFGIPRIIVSKLYEYGYIPFKLCFYISSVILVLMDISFLCLFIYLYKTAETPERRREILKGGLLYLSGIGIMAGGLAFVFLF</sequence>
<proteinExistence type="predicted"/>
<feature type="non-terminal residue" evidence="2">
    <location>
        <position position="1"/>
    </location>
</feature>
<dbReference type="RefSeq" id="WP_231725508.1">
    <property type="nucleotide sequence ID" value="NZ_KQ958054.1"/>
</dbReference>
<name>A0A133S6S9_9FIRM</name>
<organism evidence="2">
    <name type="scientific">Veillonella atypica</name>
    <dbReference type="NCBI Taxonomy" id="39777"/>
    <lineage>
        <taxon>Bacteria</taxon>
        <taxon>Bacillati</taxon>
        <taxon>Bacillota</taxon>
        <taxon>Negativicutes</taxon>
        <taxon>Veillonellales</taxon>
        <taxon>Veillonellaceae</taxon>
        <taxon>Veillonella</taxon>
    </lineage>
</organism>
<keyword evidence="1" id="KW-0812">Transmembrane</keyword>
<feature type="transmembrane region" description="Helical" evidence="1">
    <location>
        <begin position="92"/>
        <end position="115"/>
    </location>
</feature>
<dbReference type="EMBL" id="LRQT01000006">
    <property type="protein sequence ID" value="KXA65392.1"/>
    <property type="molecule type" value="Genomic_DNA"/>
</dbReference>
<protein>
    <submittedName>
        <fullName evidence="2">Uncharacterized protein</fullName>
    </submittedName>
</protein>
<feature type="transmembrane region" description="Helical" evidence="1">
    <location>
        <begin position="26"/>
        <end position="47"/>
    </location>
</feature>